<keyword evidence="2" id="KW-0732">Signal</keyword>
<dbReference type="EMBL" id="WWCJ01000007">
    <property type="protein sequence ID" value="MYN02871.1"/>
    <property type="molecule type" value="Genomic_DNA"/>
</dbReference>
<dbReference type="Proteomes" id="UP000448575">
    <property type="component" value="Unassembled WGS sequence"/>
</dbReference>
<gene>
    <name evidence="3" type="ORF">GTP41_12250</name>
</gene>
<evidence type="ECO:0000256" key="2">
    <source>
        <dbReference type="SAM" id="SignalP"/>
    </source>
</evidence>
<feature type="chain" id="PRO_5026833496" description="Lipoprotein" evidence="2">
    <location>
        <begin position="19"/>
        <end position="72"/>
    </location>
</feature>
<dbReference type="PROSITE" id="PS51257">
    <property type="entry name" value="PROKAR_LIPOPROTEIN"/>
    <property type="match status" value="1"/>
</dbReference>
<protein>
    <recommendedName>
        <fullName evidence="5">Lipoprotein</fullName>
    </recommendedName>
</protein>
<reference evidence="3 4" key="1">
    <citation type="submission" date="2019-12" db="EMBL/GenBank/DDBJ databases">
        <title>Novel species isolated from a subtropical stream in China.</title>
        <authorList>
            <person name="Lu H."/>
        </authorList>
    </citation>
    <scope>NUCLEOTIDE SEQUENCE [LARGE SCALE GENOMIC DNA]</scope>
    <source>
        <strain evidence="3 4">DS3</strain>
    </source>
</reference>
<evidence type="ECO:0008006" key="5">
    <source>
        <dbReference type="Google" id="ProtNLM"/>
    </source>
</evidence>
<evidence type="ECO:0000313" key="4">
    <source>
        <dbReference type="Proteomes" id="UP000448575"/>
    </source>
</evidence>
<name>A0A6N9HGY8_9BURK</name>
<evidence type="ECO:0000313" key="3">
    <source>
        <dbReference type="EMBL" id="MYN02871.1"/>
    </source>
</evidence>
<dbReference type="RefSeq" id="WP_161025843.1">
    <property type="nucleotide sequence ID" value="NZ_WWCJ01000007.1"/>
</dbReference>
<feature type="region of interest" description="Disordered" evidence="1">
    <location>
        <begin position="50"/>
        <end position="72"/>
    </location>
</feature>
<organism evidence="3 4">
    <name type="scientific">Pseudoduganella guangdongensis</name>
    <dbReference type="NCBI Taxonomy" id="2692179"/>
    <lineage>
        <taxon>Bacteria</taxon>
        <taxon>Pseudomonadati</taxon>
        <taxon>Pseudomonadota</taxon>
        <taxon>Betaproteobacteria</taxon>
        <taxon>Burkholderiales</taxon>
        <taxon>Oxalobacteraceae</taxon>
        <taxon>Telluria group</taxon>
        <taxon>Pseudoduganella</taxon>
    </lineage>
</organism>
<keyword evidence="4" id="KW-1185">Reference proteome</keyword>
<evidence type="ECO:0000256" key="1">
    <source>
        <dbReference type="SAM" id="MobiDB-lite"/>
    </source>
</evidence>
<proteinExistence type="predicted"/>
<accession>A0A6N9HGY8</accession>
<feature type="signal peptide" evidence="2">
    <location>
        <begin position="1"/>
        <end position="18"/>
    </location>
</feature>
<sequence>MKVLSTIAVLAIATALGACSKKDNPANQAAQDIKAMGEQRDKAQAAVKELEASQQKAAEATAKAVDGEEAGR</sequence>
<dbReference type="AlphaFoldDB" id="A0A6N9HGY8"/>
<comment type="caution">
    <text evidence="3">The sequence shown here is derived from an EMBL/GenBank/DDBJ whole genome shotgun (WGS) entry which is preliminary data.</text>
</comment>